<sequence>MLVRIPTDHLCTPDIHDQTLRVTRVRKIPETASAAVAAAVPERTKQTDANTTATWAWAIQHKAVAALSSQLPVCPKGQTTWVNACALDLATLSELLAMPLTAKPYLYFYRREYNWR</sequence>
<dbReference type="Proteomes" id="UP000294530">
    <property type="component" value="Unassembled WGS sequence"/>
</dbReference>
<dbReference type="RefSeq" id="XP_067816410.1">
    <property type="nucleotide sequence ID" value="XM_067958520.1"/>
</dbReference>
<dbReference type="GeneID" id="94344191"/>
<evidence type="ECO:0000313" key="1">
    <source>
        <dbReference type="EMBL" id="TDH66911.1"/>
    </source>
</evidence>
<evidence type="ECO:0000313" key="2">
    <source>
        <dbReference type="Proteomes" id="UP000294530"/>
    </source>
</evidence>
<gene>
    <name evidence="1" type="ORF">CCR75_000412</name>
</gene>
<name>A0A976FHV2_BRELC</name>
<protein>
    <submittedName>
        <fullName evidence="1">Uncharacterized protein</fullName>
    </submittedName>
</protein>
<comment type="caution">
    <text evidence="1">The sequence shown here is derived from an EMBL/GenBank/DDBJ whole genome shotgun (WGS) entry which is preliminary data.</text>
</comment>
<reference evidence="1 2" key="1">
    <citation type="journal article" date="2021" name="Genome Biol.">
        <title>AFLAP: assembly-free linkage analysis pipeline using k-mers from genome sequencing data.</title>
        <authorList>
            <person name="Fletcher K."/>
            <person name="Zhang L."/>
            <person name="Gil J."/>
            <person name="Han R."/>
            <person name="Cavanaugh K."/>
            <person name="Michelmore R."/>
        </authorList>
    </citation>
    <scope>NUCLEOTIDE SEQUENCE [LARGE SCALE GENOMIC DNA]</scope>
    <source>
        <strain evidence="1 2">SF5</strain>
    </source>
</reference>
<dbReference type="AlphaFoldDB" id="A0A976FHV2"/>
<accession>A0A976FHV2</accession>
<keyword evidence="2" id="KW-1185">Reference proteome</keyword>
<proteinExistence type="predicted"/>
<dbReference type="EMBL" id="SHOA02000006">
    <property type="protein sequence ID" value="TDH66911.1"/>
    <property type="molecule type" value="Genomic_DNA"/>
</dbReference>
<organism evidence="1 2">
    <name type="scientific">Bremia lactucae</name>
    <name type="common">Lettuce downy mildew</name>
    <dbReference type="NCBI Taxonomy" id="4779"/>
    <lineage>
        <taxon>Eukaryota</taxon>
        <taxon>Sar</taxon>
        <taxon>Stramenopiles</taxon>
        <taxon>Oomycota</taxon>
        <taxon>Peronosporomycetes</taxon>
        <taxon>Peronosporales</taxon>
        <taxon>Peronosporaceae</taxon>
        <taxon>Bremia</taxon>
    </lineage>
</organism>
<dbReference type="KEGG" id="blac:94344191"/>